<dbReference type="Proteomes" id="UP000092583">
    <property type="component" value="Unassembled WGS sequence"/>
</dbReference>
<reference evidence="2 3" key="1">
    <citation type="submission" date="2013-07" db="EMBL/GenBank/DDBJ databases">
        <title>The Genome Sequence of Kwoniella mangroviensis CBS10435.</title>
        <authorList>
            <consortium name="The Broad Institute Genome Sequencing Platform"/>
            <person name="Cuomo C."/>
            <person name="Litvintseva A."/>
            <person name="Chen Y."/>
            <person name="Heitman J."/>
            <person name="Sun S."/>
            <person name="Springer D."/>
            <person name="Dromer F."/>
            <person name="Young S.K."/>
            <person name="Zeng Q."/>
            <person name="Gargeya S."/>
            <person name="Fitzgerald M."/>
            <person name="Abouelleil A."/>
            <person name="Alvarado L."/>
            <person name="Berlin A.M."/>
            <person name="Chapman S.B."/>
            <person name="Dewar J."/>
            <person name="Goldberg J."/>
            <person name="Griggs A."/>
            <person name="Gujja S."/>
            <person name="Hansen M."/>
            <person name="Howarth C."/>
            <person name="Imamovic A."/>
            <person name="Larimer J."/>
            <person name="McCowan C."/>
            <person name="Murphy C."/>
            <person name="Pearson M."/>
            <person name="Priest M."/>
            <person name="Roberts A."/>
            <person name="Saif S."/>
            <person name="Shea T."/>
            <person name="Sykes S."/>
            <person name="Wortman J."/>
            <person name="Nusbaum C."/>
            <person name="Birren B."/>
        </authorList>
    </citation>
    <scope>NUCLEOTIDE SEQUENCE [LARGE SCALE GENOMIC DNA]</scope>
    <source>
        <strain evidence="2 3">CBS 10435</strain>
    </source>
</reference>
<evidence type="ECO:0000313" key="3">
    <source>
        <dbReference type="Proteomes" id="UP000092583"/>
    </source>
</evidence>
<feature type="region of interest" description="Disordered" evidence="1">
    <location>
        <begin position="66"/>
        <end position="92"/>
    </location>
</feature>
<organism evidence="2 3">
    <name type="scientific">Kwoniella mangroviensis CBS 10435</name>
    <dbReference type="NCBI Taxonomy" id="1331196"/>
    <lineage>
        <taxon>Eukaryota</taxon>
        <taxon>Fungi</taxon>
        <taxon>Dikarya</taxon>
        <taxon>Basidiomycota</taxon>
        <taxon>Agaricomycotina</taxon>
        <taxon>Tremellomycetes</taxon>
        <taxon>Tremellales</taxon>
        <taxon>Cryptococcaceae</taxon>
        <taxon>Kwoniella</taxon>
    </lineage>
</organism>
<evidence type="ECO:0000256" key="1">
    <source>
        <dbReference type="SAM" id="MobiDB-lite"/>
    </source>
</evidence>
<dbReference type="AlphaFoldDB" id="A0A1B9IH65"/>
<accession>A0A1B9IH65</accession>
<name>A0A1B9IH65_9TREE</name>
<dbReference type="EMBL" id="KI669468">
    <property type="protein sequence ID" value="OCF54956.1"/>
    <property type="molecule type" value="Genomic_DNA"/>
</dbReference>
<proteinExistence type="predicted"/>
<evidence type="ECO:0000313" key="2">
    <source>
        <dbReference type="EMBL" id="OCF54956.1"/>
    </source>
</evidence>
<dbReference type="OrthoDB" id="2564473at2759"/>
<reference evidence="3" key="2">
    <citation type="submission" date="2013-12" db="EMBL/GenBank/DDBJ databases">
        <title>Evolution of pathogenesis and genome organization in the Tremellales.</title>
        <authorList>
            <person name="Cuomo C."/>
            <person name="Litvintseva A."/>
            <person name="Heitman J."/>
            <person name="Chen Y."/>
            <person name="Sun S."/>
            <person name="Springer D."/>
            <person name="Dromer F."/>
            <person name="Young S."/>
            <person name="Zeng Q."/>
            <person name="Chapman S."/>
            <person name="Gujja S."/>
            <person name="Saif S."/>
            <person name="Birren B."/>
        </authorList>
    </citation>
    <scope>NUCLEOTIDE SEQUENCE [LARGE SCALE GENOMIC DNA]</scope>
    <source>
        <strain evidence="3">CBS 10435</strain>
    </source>
</reference>
<protein>
    <submittedName>
        <fullName evidence="2">Uncharacterized protein</fullName>
    </submittedName>
</protein>
<sequence length="122" mass="13738">MSGVDDMEMTVFELTPGEDGEMIIGPSRSISGGMQENLGDVFERIYESLGLEVPLEDLEWVEFPFGEPIPSTDKEEGSGGVRVPATLHSHQTPESLRWKSGVRIYYKRKTDKIDYFRAPKGR</sequence>
<keyword evidence="3" id="KW-1185">Reference proteome</keyword>
<gene>
    <name evidence="2" type="ORF">L486_07612</name>
</gene>